<dbReference type="AlphaFoldDB" id="A0A1Y1VVT3"/>
<dbReference type="Pfam" id="PF03169">
    <property type="entry name" value="OPT"/>
    <property type="match status" value="1"/>
</dbReference>
<comment type="subcellular location">
    <subcellularLocation>
        <location evidence="1">Membrane</location>
        <topology evidence="1">Multi-pass membrane protein</topology>
    </subcellularLocation>
</comment>
<evidence type="ECO:0000256" key="7">
    <source>
        <dbReference type="SAM" id="Phobius"/>
    </source>
</evidence>
<comment type="caution">
    <text evidence="8">The sequence shown here is derived from an EMBL/GenBank/DDBJ whole genome shotgun (WGS) entry which is preliminary data.</text>
</comment>
<dbReference type="GO" id="GO:0035673">
    <property type="term" value="F:oligopeptide transmembrane transporter activity"/>
    <property type="evidence" value="ECO:0007669"/>
    <property type="project" value="InterPro"/>
</dbReference>
<dbReference type="Proteomes" id="UP000193922">
    <property type="component" value="Unassembled WGS sequence"/>
</dbReference>
<gene>
    <name evidence="8" type="ORF">DL89DRAFT_271132</name>
</gene>
<evidence type="ECO:0000256" key="4">
    <source>
        <dbReference type="ARBA" id="ARBA00022692"/>
    </source>
</evidence>
<keyword evidence="5 7" id="KW-1133">Transmembrane helix</keyword>
<accession>A0A1Y1VVT3</accession>
<name>A0A1Y1VVT3_9FUNG</name>
<keyword evidence="3" id="KW-0813">Transport</keyword>
<evidence type="ECO:0000313" key="9">
    <source>
        <dbReference type="Proteomes" id="UP000193922"/>
    </source>
</evidence>
<evidence type="ECO:0000256" key="1">
    <source>
        <dbReference type="ARBA" id="ARBA00004141"/>
    </source>
</evidence>
<evidence type="ECO:0000313" key="8">
    <source>
        <dbReference type="EMBL" id="ORX65313.1"/>
    </source>
</evidence>
<evidence type="ECO:0000256" key="2">
    <source>
        <dbReference type="ARBA" id="ARBA00008807"/>
    </source>
</evidence>
<sequence>MAMLAATVAMGIASYHIFDLQPLYGFLLAIALAAVLTLPVGLVEAVSNFQYGLGVITELIAGYT</sequence>
<evidence type="ECO:0000256" key="3">
    <source>
        <dbReference type="ARBA" id="ARBA00022448"/>
    </source>
</evidence>
<keyword evidence="9" id="KW-1185">Reference proteome</keyword>
<dbReference type="EMBL" id="MCFD01000036">
    <property type="protein sequence ID" value="ORX65313.1"/>
    <property type="molecule type" value="Genomic_DNA"/>
</dbReference>
<reference evidence="8 9" key="1">
    <citation type="submission" date="2016-07" db="EMBL/GenBank/DDBJ databases">
        <title>Pervasive Adenine N6-methylation of Active Genes in Fungi.</title>
        <authorList>
            <consortium name="DOE Joint Genome Institute"/>
            <person name="Mondo S.J."/>
            <person name="Dannebaum R.O."/>
            <person name="Kuo R.C."/>
            <person name="Labutti K."/>
            <person name="Haridas S."/>
            <person name="Kuo A."/>
            <person name="Salamov A."/>
            <person name="Ahrendt S.R."/>
            <person name="Lipzen A."/>
            <person name="Sullivan W."/>
            <person name="Andreopoulos W.B."/>
            <person name="Clum A."/>
            <person name="Lindquist E."/>
            <person name="Daum C."/>
            <person name="Ramamoorthy G.K."/>
            <person name="Gryganskyi A."/>
            <person name="Culley D."/>
            <person name="Magnuson J.K."/>
            <person name="James T.Y."/>
            <person name="O'Malley M.A."/>
            <person name="Stajich J.E."/>
            <person name="Spatafora J.W."/>
            <person name="Visel A."/>
            <person name="Grigoriev I.V."/>
        </authorList>
    </citation>
    <scope>NUCLEOTIDE SEQUENCE [LARGE SCALE GENOMIC DNA]</scope>
    <source>
        <strain evidence="8 9">ATCC 12442</strain>
    </source>
</reference>
<protein>
    <recommendedName>
        <fullName evidence="10">SLC26A/SulP transporter domain-containing protein</fullName>
    </recommendedName>
</protein>
<dbReference type="InterPro" id="IPR004813">
    <property type="entry name" value="OPT"/>
</dbReference>
<proteinExistence type="inferred from homology"/>
<evidence type="ECO:0000256" key="6">
    <source>
        <dbReference type="ARBA" id="ARBA00023136"/>
    </source>
</evidence>
<dbReference type="GeneID" id="63805516"/>
<evidence type="ECO:0000256" key="5">
    <source>
        <dbReference type="ARBA" id="ARBA00022989"/>
    </source>
</evidence>
<feature type="transmembrane region" description="Helical" evidence="7">
    <location>
        <begin position="23"/>
        <end position="43"/>
    </location>
</feature>
<dbReference type="GO" id="GO:0016020">
    <property type="term" value="C:membrane"/>
    <property type="evidence" value="ECO:0007669"/>
    <property type="project" value="UniProtKB-SubCell"/>
</dbReference>
<dbReference type="RefSeq" id="XP_040739587.1">
    <property type="nucleotide sequence ID" value="XM_040888868.1"/>
</dbReference>
<comment type="similarity">
    <text evidence="2">Belongs to the oligopeptide OPT transporter family.</text>
</comment>
<keyword evidence="6 7" id="KW-0472">Membrane</keyword>
<keyword evidence="4 7" id="KW-0812">Transmembrane</keyword>
<organism evidence="8 9">
    <name type="scientific">Linderina pennispora</name>
    <dbReference type="NCBI Taxonomy" id="61395"/>
    <lineage>
        <taxon>Eukaryota</taxon>
        <taxon>Fungi</taxon>
        <taxon>Fungi incertae sedis</taxon>
        <taxon>Zoopagomycota</taxon>
        <taxon>Kickxellomycotina</taxon>
        <taxon>Kickxellomycetes</taxon>
        <taxon>Kickxellales</taxon>
        <taxon>Kickxellaceae</taxon>
        <taxon>Linderina</taxon>
    </lineage>
</organism>
<evidence type="ECO:0008006" key="10">
    <source>
        <dbReference type="Google" id="ProtNLM"/>
    </source>
</evidence>